<evidence type="ECO:0000259" key="3">
    <source>
        <dbReference type="PROSITE" id="PS50011"/>
    </source>
</evidence>
<feature type="transmembrane region" description="Helical" evidence="2">
    <location>
        <begin position="304"/>
        <end position="327"/>
    </location>
</feature>
<evidence type="ECO:0000256" key="2">
    <source>
        <dbReference type="SAM" id="Phobius"/>
    </source>
</evidence>
<sequence>MVFTPGQVLKNGEYTVERELGRGRFGITYLAKRADGERWVIKILNPSVLSALADDERDRLETMFWQEAVKLAKCSGTPHIVQSEMPFKEGKVVCLPMEYMDGNSLADRGQQQLTEATALEYIKQIGEALAVVHKQGLVHCDIRPANIFLRLHGNQAKAVLTDFGLARGCDTELTRTRTDEYMDGFSPPELCSRGKVIGPYTDVYSLAATLYELLTGKIPVSALDRSLKNQTLSPPKVWLQTISEKTSQAIVAGMAIKPGERPQSMLEWLTQLDFQKRAQFRLPRSNASPKSGQQPKQPTDWQKWSTIIAGLGIIVAILAMVPAWLALNQPKNQAPPSPASSAKPTP</sequence>
<name>A0A928Z7C2_9CYAN</name>
<dbReference type="InterPro" id="IPR017441">
    <property type="entry name" value="Protein_kinase_ATP_BS"/>
</dbReference>
<gene>
    <name evidence="4" type="ORF">IQ266_25260</name>
</gene>
<dbReference type="CDD" id="cd14014">
    <property type="entry name" value="STKc_PknB_like"/>
    <property type="match status" value="1"/>
</dbReference>
<dbReference type="InterPro" id="IPR000719">
    <property type="entry name" value="Prot_kinase_dom"/>
</dbReference>
<keyword evidence="4" id="KW-0808">Transferase</keyword>
<dbReference type="AlphaFoldDB" id="A0A928Z7C2"/>
<protein>
    <submittedName>
        <fullName evidence="4">Serine/threonine protein kinase</fullName>
    </submittedName>
</protein>
<reference evidence="4" key="1">
    <citation type="submission" date="2020-10" db="EMBL/GenBank/DDBJ databases">
        <authorList>
            <person name="Castelo-Branco R."/>
            <person name="Eusebio N."/>
            <person name="Adriana R."/>
            <person name="Vieira A."/>
            <person name="Brugerolle De Fraissinette N."/>
            <person name="Rezende De Castro R."/>
            <person name="Schneider M.P."/>
            <person name="Vasconcelos V."/>
            <person name="Leao P.N."/>
        </authorList>
    </citation>
    <scope>NUCLEOTIDE SEQUENCE</scope>
    <source>
        <strain evidence="4">LEGE 11480</strain>
    </source>
</reference>
<keyword evidence="2" id="KW-0472">Membrane</keyword>
<organism evidence="4 5">
    <name type="scientific">Romeriopsis navalis LEGE 11480</name>
    <dbReference type="NCBI Taxonomy" id="2777977"/>
    <lineage>
        <taxon>Bacteria</taxon>
        <taxon>Bacillati</taxon>
        <taxon>Cyanobacteriota</taxon>
        <taxon>Cyanophyceae</taxon>
        <taxon>Leptolyngbyales</taxon>
        <taxon>Leptolyngbyaceae</taxon>
        <taxon>Romeriopsis</taxon>
        <taxon>Romeriopsis navalis</taxon>
    </lineage>
</organism>
<keyword evidence="5" id="KW-1185">Reference proteome</keyword>
<keyword evidence="1" id="KW-0547">Nucleotide-binding</keyword>
<dbReference type="RefSeq" id="WP_264327862.1">
    <property type="nucleotide sequence ID" value="NZ_JADEXQ010000146.1"/>
</dbReference>
<dbReference type="Proteomes" id="UP000625316">
    <property type="component" value="Unassembled WGS sequence"/>
</dbReference>
<dbReference type="PROSITE" id="PS50011">
    <property type="entry name" value="PROTEIN_KINASE_DOM"/>
    <property type="match status" value="1"/>
</dbReference>
<evidence type="ECO:0000256" key="1">
    <source>
        <dbReference type="PROSITE-ProRule" id="PRU10141"/>
    </source>
</evidence>
<keyword evidence="2" id="KW-1133">Transmembrane helix</keyword>
<feature type="binding site" evidence="1">
    <location>
        <position position="42"/>
    </location>
    <ligand>
        <name>ATP</name>
        <dbReference type="ChEBI" id="CHEBI:30616"/>
    </ligand>
</feature>
<keyword evidence="4" id="KW-0723">Serine/threonine-protein kinase</keyword>
<dbReference type="PANTHER" id="PTHR24347">
    <property type="entry name" value="SERINE/THREONINE-PROTEIN KINASE"/>
    <property type="match status" value="1"/>
</dbReference>
<dbReference type="Pfam" id="PF00069">
    <property type="entry name" value="Pkinase"/>
    <property type="match status" value="1"/>
</dbReference>
<dbReference type="Gene3D" id="1.10.510.10">
    <property type="entry name" value="Transferase(Phosphotransferase) domain 1"/>
    <property type="match status" value="1"/>
</dbReference>
<dbReference type="PROSITE" id="PS00107">
    <property type="entry name" value="PROTEIN_KINASE_ATP"/>
    <property type="match status" value="1"/>
</dbReference>
<keyword evidence="1" id="KW-0067">ATP-binding</keyword>
<keyword evidence="4" id="KW-0418">Kinase</keyword>
<dbReference type="SUPFAM" id="SSF56112">
    <property type="entry name" value="Protein kinase-like (PK-like)"/>
    <property type="match status" value="1"/>
</dbReference>
<accession>A0A928Z7C2</accession>
<feature type="domain" description="Protein kinase" evidence="3">
    <location>
        <begin position="14"/>
        <end position="274"/>
    </location>
</feature>
<evidence type="ECO:0000313" key="5">
    <source>
        <dbReference type="Proteomes" id="UP000625316"/>
    </source>
</evidence>
<dbReference type="PROSITE" id="PS00109">
    <property type="entry name" value="PROTEIN_KINASE_TYR"/>
    <property type="match status" value="1"/>
</dbReference>
<dbReference type="EMBL" id="JADEXQ010000146">
    <property type="protein sequence ID" value="MBE9033050.1"/>
    <property type="molecule type" value="Genomic_DNA"/>
</dbReference>
<comment type="caution">
    <text evidence="4">The sequence shown here is derived from an EMBL/GenBank/DDBJ whole genome shotgun (WGS) entry which is preliminary data.</text>
</comment>
<dbReference type="InterPro" id="IPR008266">
    <property type="entry name" value="Tyr_kinase_AS"/>
</dbReference>
<dbReference type="GO" id="GO:0005524">
    <property type="term" value="F:ATP binding"/>
    <property type="evidence" value="ECO:0007669"/>
    <property type="project" value="UniProtKB-UniRule"/>
</dbReference>
<dbReference type="InterPro" id="IPR011009">
    <property type="entry name" value="Kinase-like_dom_sf"/>
</dbReference>
<evidence type="ECO:0000313" key="4">
    <source>
        <dbReference type="EMBL" id="MBE9033050.1"/>
    </source>
</evidence>
<keyword evidence="2" id="KW-0812">Transmembrane</keyword>
<dbReference type="GO" id="GO:0004674">
    <property type="term" value="F:protein serine/threonine kinase activity"/>
    <property type="evidence" value="ECO:0007669"/>
    <property type="project" value="UniProtKB-KW"/>
</dbReference>
<proteinExistence type="predicted"/>